<dbReference type="EMBL" id="JBHSLU010000017">
    <property type="protein sequence ID" value="MFC5505503.1"/>
    <property type="molecule type" value="Genomic_DNA"/>
</dbReference>
<evidence type="ECO:0000259" key="1">
    <source>
        <dbReference type="Pfam" id="PF18299"/>
    </source>
</evidence>
<comment type="caution">
    <text evidence="2">The sequence shown here is derived from an EMBL/GenBank/DDBJ whole genome shotgun (WGS) entry which is preliminary data.</text>
</comment>
<dbReference type="Pfam" id="PF18299">
    <property type="entry name" value="R2K_2"/>
    <property type="match status" value="1"/>
</dbReference>
<feature type="domain" description="ATP-grasp" evidence="1">
    <location>
        <begin position="98"/>
        <end position="245"/>
    </location>
</feature>
<sequence>MLKLAFRPYAGDDREEKIESDHIERALLAALPGQIAIVSTFPSDATHVFGRPPKNWARPATLSYPAASHLHLDYWNWDGFLSNARRTTQVHDLAGASKRVAEIHATGHDAFVKATMPKFHTSVVPRGTTLSRHLDALVYSFIDRGPCLIVQERVEMKHEYRIFVVNGEPVTGAGTVFSHTPDDNQAPFNPLVSTNPSDDNCTSDEALVGRYLDFARQVIPLMPTQSFSLDVAMINGEIGIVELNPLMLGQIGLFACDPTLLTSAVLRGCGLAS</sequence>
<proteinExistence type="predicted"/>
<evidence type="ECO:0000313" key="3">
    <source>
        <dbReference type="Proteomes" id="UP001596060"/>
    </source>
</evidence>
<dbReference type="SUPFAM" id="SSF56059">
    <property type="entry name" value="Glutathione synthetase ATP-binding domain-like"/>
    <property type="match status" value="1"/>
</dbReference>
<dbReference type="RefSeq" id="WP_068078868.1">
    <property type="nucleotide sequence ID" value="NZ_JBHSLU010000017.1"/>
</dbReference>
<evidence type="ECO:0000313" key="2">
    <source>
        <dbReference type="EMBL" id="MFC5505503.1"/>
    </source>
</evidence>
<dbReference type="InterPro" id="IPR041261">
    <property type="entry name" value="R2K_2"/>
</dbReference>
<keyword evidence="3" id="KW-1185">Reference proteome</keyword>
<gene>
    <name evidence="2" type="ORF">ACFPN9_09560</name>
</gene>
<name>A0ABW0NZG1_9HYPH</name>
<accession>A0ABW0NZG1</accession>
<dbReference type="Proteomes" id="UP001596060">
    <property type="component" value="Unassembled WGS sequence"/>
</dbReference>
<reference evidence="3" key="1">
    <citation type="journal article" date="2019" name="Int. J. Syst. Evol. Microbiol.">
        <title>The Global Catalogue of Microorganisms (GCM) 10K type strain sequencing project: providing services to taxonomists for standard genome sequencing and annotation.</title>
        <authorList>
            <consortium name="The Broad Institute Genomics Platform"/>
            <consortium name="The Broad Institute Genome Sequencing Center for Infectious Disease"/>
            <person name="Wu L."/>
            <person name="Ma J."/>
        </authorList>
    </citation>
    <scope>NUCLEOTIDE SEQUENCE [LARGE SCALE GENOMIC DNA]</scope>
    <source>
        <strain evidence="3">CCUG 43117</strain>
    </source>
</reference>
<protein>
    <submittedName>
        <fullName evidence="2">ATP-grasp domain-containing protein</fullName>
    </submittedName>
</protein>
<organism evidence="2 3">
    <name type="scientific">Bosea massiliensis</name>
    <dbReference type="NCBI Taxonomy" id="151419"/>
    <lineage>
        <taxon>Bacteria</taxon>
        <taxon>Pseudomonadati</taxon>
        <taxon>Pseudomonadota</taxon>
        <taxon>Alphaproteobacteria</taxon>
        <taxon>Hyphomicrobiales</taxon>
        <taxon>Boseaceae</taxon>
        <taxon>Bosea</taxon>
    </lineage>
</organism>